<dbReference type="AlphaFoldDB" id="A0A2P4QIW8"/>
<keyword evidence="3" id="KW-1185">Reference proteome</keyword>
<dbReference type="EMBL" id="AUPC02000039">
    <property type="protein sequence ID" value="POG77585.1"/>
    <property type="molecule type" value="Genomic_DNA"/>
</dbReference>
<keyword evidence="1" id="KW-0472">Membrane</keyword>
<name>A0A2P4QIW8_RHIID</name>
<evidence type="ECO:0000313" key="2">
    <source>
        <dbReference type="EMBL" id="POG77585.1"/>
    </source>
</evidence>
<protein>
    <submittedName>
        <fullName evidence="2">Uncharacterized protein</fullName>
    </submittedName>
</protein>
<reference evidence="2 3" key="1">
    <citation type="journal article" date="2013" name="Proc. Natl. Acad. Sci. U.S.A.">
        <title>Genome of an arbuscular mycorrhizal fungus provides insight into the oldest plant symbiosis.</title>
        <authorList>
            <person name="Tisserant E."/>
            <person name="Malbreil M."/>
            <person name="Kuo A."/>
            <person name="Kohler A."/>
            <person name="Symeonidi A."/>
            <person name="Balestrini R."/>
            <person name="Charron P."/>
            <person name="Duensing N."/>
            <person name="Frei Dit Frey N."/>
            <person name="Gianinazzi-Pearson V."/>
            <person name="Gilbert L.B."/>
            <person name="Handa Y."/>
            <person name="Herr J.R."/>
            <person name="Hijri M."/>
            <person name="Koul R."/>
            <person name="Kawaguchi M."/>
            <person name="Krajinski F."/>
            <person name="Lammers P.J."/>
            <person name="Masclaux F.G."/>
            <person name="Murat C."/>
            <person name="Morin E."/>
            <person name="Ndikumana S."/>
            <person name="Pagni M."/>
            <person name="Petitpierre D."/>
            <person name="Requena N."/>
            <person name="Rosikiewicz P."/>
            <person name="Riley R."/>
            <person name="Saito K."/>
            <person name="San Clemente H."/>
            <person name="Shapiro H."/>
            <person name="van Tuinen D."/>
            <person name="Becard G."/>
            <person name="Bonfante P."/>
            <person name="Paszkowski U."/>
            <person name="Shachar-Hill Y.Y."/>
            <person name="Tuskan G.A."/>
            <person name="Young P.W."/>
            <person name="Sanders I.R."/>
            <person name="Henrissat B."/>
            <person name="Rensing S.A."/>
            <person name="Grigoriev I.V."/>
            <person name="Corradi N."/>
            <person name="Roux C."/>
            <person name="Martin F."/>
        </authorList>
    </citation>
    <scope>NUCLEOTIDE SEQUENCE [LARGE SCALE GENOMIC DNA]</scope>
    <source>
        <strain evidence="2 3">DAOM 197198</strain>
    </source>
</reference>
<feature type="transmembrane region" description="Helical" evidence="1">
    <location>
        <begin position="21"/>
        <end position="40"/>
    </location>
</feature>
<evidence type="ECO:0000313" key="3">
    <source>
        <dbReference type="Proteomes" id="UP000018888"/>
    </source>
</evidence>
<evidence type="ECO:0000256" key="1">
    <source>
        <dbReference type="SAM" id="Phobius"/>
    </source>
</evidence>
<keyword evidence="1" id="KW-1133">Transmembrane helix</keyword>
<reference evidence="2 3" key="2">
    <citation type="journal article" date="2018" name="New Phytol.">
        <title>High intraspecific genome diversity in the model arbuscular mycorrhizal symbiont Rhizophagus irregularis.</title>
        <authorList>
            <person name="Chen E.C.H."/>
            <person name="Morin E."/>
            <person name="Beaudet D."/>
            <person name="Noel J."/>
            <person name="Yildirir G."/>
            <person name="Ndikumana S."/>
            <person name="Charron P."/>
            <person name="St-Onge C."/>
            <person name="Giorgi J."/>
            <person name="Kruger M."/>
            <person name="Marton T."/>
            <person name="Ropars J."/>
            <person name="Grigoriev I.V."/>
            <person name="Hainaut M."/>
            <person name="Henrissat B."/>
            <person name="Roux C."/>
            <person name="Martin F."/>
            <person name="Corradi N."/>
        </authorList>
    </citation>
    <scope>NUCLEOTIDE SEQUENCE [LARGE SCALE GENOMIC DNA]</scope>
    <source>
        <strain evidence="2 3">DAOM 197198</strain>
    </source>
</reference>
<comment type="caution">
    <text evidence="2">The sequence shown here is derived from an EMBL/GenBank/DDBJ whole genome shotgun (WGS) entry which is preliminary data.</text>
</comment>
<organism evidence="2 3">
    <name type="scientific">Rhizophagus irregularis (strain DAOM 181602 / DAOM 197198 / MUCL 43194)</name>
    <name type="common">Arbuscular mycorrhizal fungus</name>
    <name type="synonym">Glomus intraradices</name>
    <dbReference type="NCBI Taxonomy" id="747089"/>
    <lineage>
        <taxon>Eukaryota</taxon>
        <taxon>Fungi</taxon>
        <taxon>Fungi incertae sedis</taxon>
        <taxon>Mucoromycota</taxon>
        <taxon>Glomeromycotina</taxon>
        <taxon>Glomeromycetes</taxon>
        <taxon>Glomerales</taxon>
        <taxon>Glomeraceae</taxon>
        <taxon>Rhizophagus</taxon>
    </lineage>
</organism>
<dbReference type="Proteomes" id="UP000018888">
    <property type="component" value="Unassembled WGS sequence"/>
</dbReference>
<proteinExistence type="predicted"/>
<feature type="transmembrane region" description="Helical" evidence="1">
    <location>
        <begin position="52"/>
        <end position="72"/>
    </location>
</feature>
<keyword evidence="1" id="KW-0812">Transmembrane</keyword>
<accession>A0A2P4QIW8</accession>
<gene>
    <name evidence="2" type="ORF">GLOIN_2v1545796</name>
</gene>
<sequence length="82" mass="9763">MKLQPYDFKSSIALERNIPTSIVYLGYIKSLTKLTFFLSGHVFGRHFLTENGFVKISLMIKLLILYYIRVVYFRNLIFIFNF</sequence>